<evidence type="ECO:0000313" key="7">
    <source>
        <dbReference type="Proteomes" id="UP001303160"/>
    </source>
</evidence>
<dbReference type="SUPFAM" id="SSF53474">
    <property type="entry name" value="alpha/beta-Hydrolases"/>
    <property type="match status" value="1"/>
</dbReference>
<proteinExistence type="inferred from homology"/>
<evidence type="ECO:0000313" key="6">
    <source>
        <dbReference type="EMBL" id="KAK4194839.1"/>
    </source>
</evidence>
<dbReference type="AlphaFoldDB" id="A0AAN6X682"/>
<accession>A0AAN6X682</accession>
<evidence type="ECO:0000256" key="5">
    <source>
        <dbReference type="ARBA" id="ARBA00023180"/>
    </source>
</evidence>
<keyword evidence="5" id="KW-0325">Glycoprotein</keyword>
<comment type="caution">
    <text evidence="6">The sequence shown here is derived from an EMBL/GenBank/DDBJ whole genome shotgun (WGS) entry which is preliminary data.</text>
</comment>
<dbReference type="EMBL" id="MU864037">
    <property type="protein sequence ID" value="KAK4194839.1"/>
    <property type="molecule type" value="Genomic_DNA"/>
</dbReference>
<dbReference type="GO" id="GO:0070008">
    <property type="term" value="F:serine-type exopeptidase activity"/>
    <property type="evidence" value="ECO:0007669"/>
    <property type="project" value="InterPro"/>
</dbReference>
<dbReference type="PANTHER" id="PTHR11010:SF23">
    <property type="entry name" value="SERINE PEPTIDASE"/>
    <property type="match status" value="1"/>
</dbReference>
<evidence type="ECO:0000256" key="4">
    <source>
        <dbReference type="ARBA" id="ARBA00022801"/>
    </source>
</evidence>
<gene>
    <name evidence="6" type="ORF">QBC40DRAFT_318191</name>
</gene>
<evidence type="ECO:0000256" key="1">
    <source>
        <dbReference type="ARBA" id="ARBA00011079"/>
    </source>
</evidence>
<sequence length="576" mass="64554">MWHALPPTSRLQIPWSFAWVVRNLQRRPNPTPLSSEMKIPTNTVLPFAAWAAPRASIKGVPDILSKSAQDVIQAAGPSASCEWFTQPIDHGNPGLGTWKQLYCVNPAKWAGPGSPVVLMTPGETPIWGSITPARGYTFLDNTTMTGLYAQAIGAATVVIEHRYFGGSSPYDGFDAETLQYLTMDQAAMDMVNFAQNVVFPFEDAKTSVATKVPWVYFGTSYAATLGSWIEHSYPGVFYAFHLSSAIVQANTNNWYYYDTIRKGIDSYRNDTRCTVALNEVSEYVDTYLLASTRNETEVQALKLLFGASFPIEDDDFAYAIATPFRYWQETNGYHDILEMCDATVESQETEANEVLGTVPASVGSYAAYFRMNFRQSTCQYLNTWGQEDPLWCLNTHYEWNPYFIARTLGNPWRTWYWFLCNEPIASWATGAPKESLSMVSRKIDAQYWQRQCELHFPATHGEKYGSAKGKTPTTLNEETGGWLRNSTRVIWTNGEFDPWRGTSMSSEVRTGGVLQSTDSVAVFLIKNAVHGDDAFTARALTSLGIKPNPEVVKVQEESVLIVKKWVAEYYAKQSSS</sequence>
<protein>
    <submittedName>
        <fullName evidence="6">Serine peptidase</fullName>
    </submittedName>
</protein>
<keyword evidence="2" id="KW-0645">Protease</keyword>
<dbReference type="Pfam" id="PF05577">
    <property type="entry name" value="Peptidase_S28"/>
    <property type="match status" value="1"/>
</dbReference>
<evidence type="ECO:0000256" key="3">
    <source>
        <dbReference type="ARBA" id="ARBA00022729"/>
    </source>
</evidence>
<comment type="similarity">
    <text evidence="1">Belongs to the peptidase S28 family.</text>
</comment>
<keyword evidence="4" id="KW-0378">Hydrolase</keyword>
<organism evidence="6 7">
    <name type="scientific">Triangularia verruculosa</name>
    <dbReference type="NCBI Taxonomy" id="2587418"/>
    <lineage>
        <taxon>Eukaryota</taxon>
        <taxon>Fungi</taxon>
        <taxon>Dikarya</taxon>
        <taxon>Ascomycota</taxon>
        <taxon>Pezizomycotina</taxon>
        <taxon>Sordariomycetes</taxon>
        <taxon>Sordariomycetidae</taxon>
        <taxon>Sordariales</taxon>
        <taxon>Podosporaceae</taxon>
        <taxon>Triangularia</taxon>
    </lineage>
</organism>
<keyword evidence="3" id="KW-0732">Signal</keyword>
<dbReference type="PANTHER" id="PTHR11010">
    <property type="entry name" value="PROTEASE S28 PRO-X CARBOXYPEPTIDASE-RELATED"/>
    <property type="match status" value="1"/>
</dbReference>
<reference evidence="6" key="1">
    <citation type="journal article" date="2023" name="Mol. Phylogenet. Evol.">
        <title>Genome-scale phylogeny and comparative genomics of the fungal order Sordariales.</title>
        <authorList>
            <person name="Hensen N."/>
            <person name="Bonometti L."/>
            <person name="Westerberg I."/>
            <person name="Brannstrom I.O."/>
            <person name="Guillou S."/>
            <person name="Cros-Aarteil S."/>
            <person name="Calhoun S."/>
            <person name="Haridas S."/>
            <person name="Kuo A."/>
            <person name="Mondo S."/>
            <person name="Pangilinan J."/>
            <person name="Riley R."/>
            <person name="LaButti K."/>
            <person name="Andreopoulos B."/>
            <person name="Lipzen A."/>
            <person name="Chen C."/>
            <person name="Yan M."/>
            <person name="Daum C."/>
            <person name="Ng V."/>
            <person name="Clum A."/>
            <person name="Steindorff A."/>
            <person name="Ohm R.A."/>
            <person name="Martin F."/>
            <person name="Silar P."/>
            <person name="Natvig D.O."/>
            <person name="Lalanne C."/>
            <person name="Gautier V."/>
            <person name="Ament-Velasquez S.L."/>
            <person name="Kruys A."/>
            <person name="Hutchinson M.I."/>
            <person name="Powell A.J."/>
            <person name="Barry K."/>
            <person name="Miller A.N."/>
            <person name="Grigoriev I.V."/>
            <person name="Debuchy R."/>
            <person name="Gladieux P."/>
            <person name="Hiltunen Thoren M."/>
            <person name="Johannesson H."/>
        </authorList>
    </citation>
    <scope>NUCLEOTIDE SEQUENCE</scope>
    <source>
        <strain evidence="6">CBS 315.58</strain>
    </source>
</reference>
<dbReference type="GO" id="GO:0006508">
    <property type="term" value="P:proteolysis"/>
    <property type="evidence" value="ECO:0007669"/>
    <property type="project" value="UniProtKB-KW"/>
</dbReference>
<name>A0AAN6X682_9PEZI</name>
<dbReference type="InterPro" id="IPR029058">
    <property type="entry name" value="AB_hydrolase_fold"/>
</dbReference>
<dbReference type="Gene3D" id="3.40.50.1820">
    <property type="entry name" value="alpha/beta hydrolase"/>
    <property type="match status" value="2"/>
</dbReference>
<evidence type="ECO:0000256" key="2">
    <source>
        <dbReference type="ARBA" id="ARBA00022670"/>
    </source>
</evidence>
<dbReference type="GO" id="GO:0008239">
    <property type="term" value="F:dipeptidyl-peptidase activity"/>
    <property type="evidence" value="ECO:0007669"/>
    <property type="project" value="TreeGrafter"/>
</dbReference>
<keyword evidence="7" id="KW-1185">Reference proteome</keyword>
<dbReference type="Proteomes" id="UP001303160">
    <property type="component" value="Unassembled WGS sequence"/>
</dbReference>
<dbReference type="InterPro" id="IPR008758">
    <property type="entry name" value="Peptidase_S28"/>
</dbReference>
<reference evidence="6" key="2">
    <citation type="submission" date="2023-05" db="EMBL/GenBank/DDBJ databases">
        <authorList>
            <consortium name="Lawrence Berkeley National Laboratory"/>
            <person name="Steindorff A."/>
            <person name="Hensen N."/>
            <person name="Bonometti L."/>
            <person name="Westerberg I."/>
            <person name="Brannstrom I.O."/>
            <person name="Guillou S."/>
            <person name="Cros-Aarteil S."/>
            <person name="Calhoun S."/>
            <person name="Haridas S."/>
            <person name="Kuo A."/>
            <person name="Mondo S."/>
            <person name="Pangilinan J."/>
            <person name="Riley R."/>
            <person name="Labutti K."/>
            <person name="Andreopoulos B."/>
            <person name="Lipzen A."/>
            <person name="Chen C."/>
            <person name="Yanf M."/>
            <person name="Daum C."/>
            <person name="Ng V."/>
            <person name="Clum A."/>
            <person name="Ohm R."/>
            <person name="Martin F."/>
            <person name="Silar P."/>
            <person name="Natvig D."/>
            <person name="Lalanne C."/>
            <person name="Gautier V."/>
            <person name="Ament-Velasquez S.L."/>
            <person name="Kruys A."/>
            <person name="Hutchinson M.I."/>
            <person name="Powell A.J."/>
            <person name="Barry K."/>
            <person name="Miller A.N."/>
            <person name="Grigoriev I.V."/>
            <person name="Debuchy R."/>
            <person name="Gladieux P."/>
            <person name="Thoren M.H."/>
            <person name="Johannesson H."/>
        </authorList>
    </citation>
    <scope>NUCLEOTIDE SEQUENCE</scope>
    <source>
        <strain evidence="6">CBS 315.58</strain>
    </source>
</reference>